<dbReference type="Pfam" id="PF08386">
    <property type="entry name" value="Abhydrolase_4"/>
    <property type="match status" value="1"/>
</dbReference>
<organism evidence="2 3">
    <name type="scientific">Streptomyces mobaraensis (strain ATCC 29032 / DSM 40847 / JCM 4168 / NBRC 13819 / NCIMB 11159 / IPCR 16-22)</name>
    <dbReference type="NCBI Taxonomy" id="1223523"/>
    <lineage>
        <taxon>Bacteria</taxon>
        <taxon>Bacillati</taxon>
        <taxon>Actinomycetota</taxon>
        <taxon>Actinomycetes</taxon>
        <taxon>Kitasatosporales</taxon>
        <taxon>Streptomycetaceae</taxon>
        <taxon>Streptomyces</taxon>
    </lineage>
</organism>
<evidence type="ECO:0000313" key="2">
    <source>
        <dbReference type="EMBL" id="EME98657.1"/>
    </source>
</evidence>
<name>M3AYD0_STRM1</name>
<dbReference type="Proteomes" id="UP000011740">
    <property type="component" value="Unassembled WGS sequence"/>
</dbReference>
<keyword evidence="2" id="KW-0378">Hydrolase</keyword>
<keyword evidence="2" id="KW-0031">Aminopeptidase</keyword>
<sequence length="38" mass="4054">MVNPCINDRVDTYLLTGKVDAKDVTCTPHAVPAPKAAK</sequence>
<dbReference type="PATRIC" id="fig|1223523.3.peg.4125"/>
<dbReference type="InterPro" id="IPR013595">
    <property type="entry name" value="Pept_S33_TAP-like_C"/>
</dbReference>
<accession>M3AYD0</accession>
<reference evidence="2 3" key="1">
    <citation type="journal article" date="2013" name="Genome Announc.">
        <title>Whole-Genome Shotgun Assembly and Analysis of the Genome of Streptomyces mobaraensis DSM 40847, a Strain for Industrial Production of Microbial Transglutaminase.</title>
        <authorList>
            <person name="Yang H."/>
            <person name="He T."/>
            <person name="Wu W."/>
            <person name="Zhu W."/>
            <person name="Lu B."/>
            <person name="Sun W."/>
        </authorList>
    </citation>
    <scope>NUCLEOTIDE SEQUENCE [LARGE SCALE GENOMIC DNA]</scope>
    <source>
        <strain evidence="2 3">DSM 40847</strain>
    </source>
</reference>
<dbReference type="GO" id="GO:0004177">
    <property type="term" value="F:aminopeptidase activity"/>
    <property type="evidence" value="ECO:0007669"/>
    <property type="project" value="UniProtKB-KW"/>
</dbReference>
<comment type="caution">
    <text evidence="2">The sequence shown here is derived from an EMBL/GenBank/DDBJ whole genome shotgun (WGS) entry which is preliminary data.</text>
</comment>
<dbReference type="AlphaFoldDB" id="M3AYD0"/>
<feature type="domain" description="Peptidase S33 tripeptidyl aminopeptidase-like C-terminal" evidence="1">
    <location>
        <begin position="3"/>
        <end position="26"/>
    </location>
</feature>
<dbReference type="EMBL" id="AORZ01000070">
    <property type="protein sequence ID" value="EME98657.1"/>
    <property type="molecule type" value="Genomic_DNA"/>
</dbReference>
<proteinExistence type="predicted"/>
<dbReference type="STRING" id="1223523.H340_20243"/>
<evidence type="ECO:0000259" key="1">
    <source>
        <dbReference type="Pfam" id="PF08386"/>
    </source>
</evidence>
<protein>
    <submittedName>
        <fullName evidence="2">Tripeptidylaminopeptidase</fullName>
    </submittedName>
</protein>
<keyword evidence="2" id="KW-0645">Protease</keyword>
<evidence type="ECO:0000313" key="3">
    <source>
        <dbReference type="Proteomes" id="UP000011740"/>
    </source>
</evidence>
<gene>
    <name evidence="2" type="ORF">H340_20243</name>
</gene>